<organism evidence="16 17">
    <name type="scientific">Spartinivicinus poritis</name>
    <dbReference type="NCBI Taxonomy" id="2994640"/>
    <lineage>
        <taxon>Bacteria</taxon>
        <taxon>Pseudomonadati</taxon>
        <taxon>Pseudomonadota</taxon>
        <taxon>Gammaproteobacteria</taxon>
        <taxon>Oceanospirillales</taxon>
        <taxon>Zooshikellaceae</taxon>
        <taxon>Spartinivicinus</taxon>
    </lineage>
</organism>
<keyword evidence="8" id="KW-0547">Nucleotide-binding</keyword>
<comment type="caution">
    <text evidence="16">The sequence shown here is derived from an EMBL/GenBank/DDBJ whole genome shotgun (WGS) entry which is preliminary data.</text>
</comment>
<dbReference type="Gene3D" id="3.30.565.10">
    <property type="entry name" value="Histidine kinase-like ATPase, C-terminal domain"/>
    <property type="match status" value="1"/>
</dbReference>
<evidence type="ECO:0000256" key="9">
    <source>
        <dbReference type="ARBA" id="ARBA00022777"/>
    </source>
</evidence>
<evidence type="ECO:0000256" key="12">
    <source>
        <dbReference type="ARBA" id="ARBA00023012"/>
    </source>
</evidence>
<dbReference type="PANTHER" id="PTHR43547:SF3">
    <property type="entry name" value="SENSOR PROTEIN CITS"/>
    <property type="match status" value="1"/>
</dbReference>
<keyword evidence="6" id="KW-0808">Transferase</keyword>
<keyword evidence="9 16" id="KW-0418">Kinase</keyword>
<proteinExistence type="predicted"/>
<sequence>MRLFLSLYHLGIQGRIMVVIAMMSVLQIGLVGGVFLAQHAQTIENLTGGRALAIAQAVAQLPDIRDSLLKQDANRVQQLVEPIRQITQAEFIVVGDVSGRRLSHPIIERIGGRMVGGDNEAALQQGKSYISKAVGTLGPSIRGKTPVFSNSGNIIGLVSVGYLQTDVDSVVFQHQFLLYGLLAGVILLAMITAVLIATHIKRAILGLEPEEITRLYQEQSATLQSVSEGILALDNNGFITQFNLAAVNTLQLPKEWLTNKLKQPVKTLCTEGDILLAMQQQGKQVKDLALVVNDQPIIVNGQPISDGGMVFSFRCQDEMSQLAEQLSQVKQYSDTLRVQSHEYSNKLHTLAGLIQLGEHSNALALIKQETSGVQAFMSFLRNAIPDPELAAIVLGHYHRAKELGVTLLIEEDSYLEGLPATLDRMALVTILGNLVNNAFEAALQTTTVNPVVKLGVTDSGNEIIFEVEDNGIGIPDNLSHSIFEKGTSTKSQLGHGIGLYLVKQAVERLKGMITIEAASPTGTRFVVYIPK</sequence>
<evidence type="ECO:0000259" key="15">
    <source>
        <dbReference type="PROSITE" id="PS50109"/>
    </source>
</evidence>
<keyword evidence="11 14" id="KW-1133">Transmembrane helix</keyword>
<dbReference type="EMBL" id="JAPMOU010000040">
    <property type="protein sequence ID" value="MDE1464686.1"/>
    <property type="molecule type" value="Genomic_DNA"/>
</dbReference>
<dbReference type="InterPro" id="IPR036890">
    <property type="entry name" value="HATPase_C_sf"/>
</dbReference>
<dbReference type="Gene3D" id="1.10.287.130">
    <property type="match status" value="1"/>
</dbReference>
<evidence type="ECO:0000256" key="2">
    <source>
        <dbReference type="ARBA" id="ARBA00004651"/>
    </source>
</evidence>
<keyword evidence="4" id="KW-1003">Cell membrane</keyword>
<evidence type="ECO:0000313" key="17">
    <source>
        <dbReference type="Proteomes" id="UP001528823"/>
    </source>
</evidence>
<dbReference type="CDD" id="cd16915">
    <property type="entry name" value="HATPase_DpiB-CitA-like"/>
    <property type="match status" value="1"/>
</dbReference>
<evidence type="ECO:0000313" key="16">
    <source>
        <dbReference type="EMBL" id="MDE1464686.1"/>
    </source>
</evidence>
<dbReference type="PRINTS" id="PR00344">
    <property type="entry name" value="BCTRLSENSOR"/>
</dbReference>
<dbReference type="EC" id="2.7.13.3" evidence="3"/>
<dbReference type="PROSITE" id="PS50109">
    <property type="entry name" value="HIS_KIN"/>
    <property type="match status" value="1"/>
</dbReference>
<name>A0ABT5UFD1_9GAMM</name>
<dbReference type="InterPro" id="IPR003594">
    <property type="entry name" value="HATPase_dom"/>
</dbReference>
<comment type="catalytic activity">
    <reaction evidence="1">
        <text>ATP + protein L-histidine = ADP + protein N-phospho-L-histidine.</text>
        <dbReference type="EC" id="2.7.13.3"/>
    </reaction>
</comment>
<dbReference type="SUPFAM" id="SSF55890">
    <property type="entry name" value="Sporulation response regulatory protein Spo0B"/>
    <property type="match status" value="1"/>
</dbReference>
<dbReference type="PANTHER" id="PTHR43547">
    <property type="entry name" value="TWO-COMPONENT HISTIDINE KINASE"/>
    <property type="match status" value="1"/>
</dbReference>
<protein>
    <recommendedName>
        <fullName evidence="3">histidine kinase</fullName>
        <ecNumber evidence="3">2.7.13.3</ecNumber>
    </recommendedName>
</protein>
<dbReference type="Pfam" id="PF02518">
    <property type="entry name" value="HATPase_c"/>
    <property type="match status" value="1"/>
</dbReference>
<dbReference type="InterPro" id="IPR033463">
    <property type="entry name" value="sCache_3"/>
</dbReference>
<dbReference type="RefSeq" id="WP_274691012.1">
    <property type="nucleotide sequence ID" value="NZ_JAPMOU010000040.1"/>
</dbReference>
<evidence type="ECO:0000256" key="7">
    <source>
        <dbReference type="ARBA" id="ARBA00022692"/>
    </source>
</evidence>
<dbReference type="InterPro" id="IPR039506">
    <property type="entry name" value="SPOB_a"/>
</dbReference>
<dbReference type="Proteomes" id="UP001528823">
    <property type="component" value="Unassembled WGS sequence"/>
</dbReference>
<dbReference type="InterPro" id="IPR029151">
    <property type="entry name" value="Sensor-like_sf"/>
</dbReference>
<evidence type="ECO:0000256" key="6">
    <source>
        <dbReference type="ARBA" id="ARBA00022679"/>
    </source>
</evidence>
<evidence type="ECO:0000256" key="13">
    <source>
        <dbReference type="ARBA" id="ARBA00023136"/>
    </source>
</evidence>
<dbReference type="Pfam" id="PF17203">
    <property type="entry name" value="sCache_3_2"/>
    <property type="match status" value="1"/>
</dbReference>
<dbReference type="SUPFAM" id="SSF55874">
    <property type="entry name" value="ATPase domain of HSP90 chaperone/DNA topoisomerase II/histidine kinase"/>
    <property type="match status" value="1"/>
</dbReference>
<keyword evidence="12" id="KW-0902">Two-component regulatory system</keyword>
<dbReference type="GO" id="GO:0016301">
    <property type="term" value="F:kinase activity"/>
    <property type="evidence" value="ECO:0007669"/>
    <property type="project" value="UniProtKB-KW"/>
</dbReference>
<dbReference type="InterPro" id="IPR005467">
    <property type="entry name" value="His_kinase_dom"/>
</dbReference>
<keyword evidence="10" id="KW-0067">ATP-binding</keyword>
<dbReference type="Gene3D" id="3.30.450.20">
    <property type="entry name" value="PAS domain"/>
    <property type="match status" value="2"/>
</dbReference>
<keyword evidence="17" id="KW-1185">Reference proteome</keyword>
<feature type="domain" description="Histidine kinase" evidence="15">
    <location>
        <begin position="338"/>
        <end position="531"/>
    </location>
</feature>
<comment type="subcellular location">
    <subcellularLocation>
        <location evidence="2">Cell membrane</location>
        <topology evidence="2">Multi-pass membrane protein</topology>
    </subcellularLocation>
</comment>
<dbReference type="SMART" id="SM00387">
    <property type="entry name" value="HATPase_c"/>
    <property type="match status" value="1"/>
</dbReference>
<gene>
    <name evidence="16" type="ORF">ORQ98_22230</name>
</gene>
<evidence type="ECO:0000256" key="4">
    <source>
        <dbReference type="ARBA" id="ARBA00022475"/>
    </source>
</evidence>
<reference evidence="16 17" key="1">
    <citation type="submission" date="2022-11" db="EMBL/GenBank/DDBJ databases">
        <title>Spartinivicinus poritis sp. nov., isolated from scleractinian coral Porites lutea.</title>
        <authorList>
            <person name="Zhang G."/>
            <person name="Cai L."/>
            <person name="Wei Q."/>
        </authorList>
    </citation>
    <scope>NUCLEOTIDE SEQUENCE [LARGE SCALE GENOMIC DNA]</scope>
    <source>
        <strain evidence="16 17">A2-2</strain>
    </source>
</reference>
<keyword evidence="5" id="KW-0597">Phosphoprotein</keyword>
<dbReference type="Pfam" id="PF14689">
    <property type="entry name" value="SPOB_a"/>
    <property type="match status" value="1"/>
</dbReference>
<evidence type="ECO:0000256" key="10">
    <source>
        <dbReference type="ARBA" id="ARBA00022840"/>
    </source>
</evidence>
<evidence type="ECO:0000256" key="11">
    <source>
        <dbReference type="ARBA" id="ARBA00022989"/>
    </source>
</evidence>
<keyword evidence="13 14" id="KW-0472">Membrane</keyword>
<dbReference type="InterPro" id="IPR016120">
    <property type="entry name" value="Sig_transdc_His_kin_SpoOB"/>
</dbReference>
<evidence type="ECO:0000256" key="8">
    <source>
        <dbReference type="ARBA" id="ARBA00022741"/>
    </source>
</evidence>
<evidence type="ECO:0000256" key="14">
    <source>
        <dbReference type="SAM" id="Phobius"/>
    </source>
</evidence>
<feature type="transmembrane region" description="Helical" evidence="14">
    <location>
        <begin position="12"/>
        <end position="37"/>
    </location>
</feature>
<evidence type="ECO:0000256" key="3">
    <source>
        <dbReference type="ARBA" id="ARBA00012438"/>
    </source>
</evidence>
<evidence type="ECO:0000256" key="5">
    <source>
        <dbReference type="ARBA" id="ARBA00022553"/>
    </source>
</evidence>
<dbReference type="InterPro" id="IPR004358">
    <property type="entry name" value="Sig_transdc_His_kin-like_C"/>
</dbReference>
<feature type="transmembrane region" description="Helical" evidence="14">
    <location>
        <begin position="176"/>
        <end position="197"/>
    </location>
</feature>
<evidence type="ECO:0000256" key="1">
    <source>
        <dbReference type="ARBA" id="ARBA00000085"/>
    </source>
</evidence>
<dbReference type="SUPFAM" id="SSF103190">
    <property type="entry name" value="Sensory domain-like"/>
    <property type="match status" value="1"/>
</dbReference>
<accession>A0ABT5UFD1</accession>
<keyword evidence="7 14" id="KW-0812">Transmembrane</keyword>